<gene>
    <name evidence="2" type="ORF">SS37A_14950</name>
</gene>
<organism evidence="2 3">
    <name type="scientific">Methylocystis iwaonis</name>
    <dbReference type="NCBI Taxonomy" id="2885079"/>
    <lineage>
        <taxon>Bacteria</taxon>
        <taxon>Pseudomonadati</taxon>
        <taxon>Pseudomonadota</taxon>
        <taxon>Alphaproteobacteria</taxon>
        <taxon>Hyphomicrobiales</taxon>
        <taxon>Methylocystaceae</taxon>
        <taxon>Methylocystis</taxon>
    </lineage>
</organism>
<dbReference type="Pfam" id="PF04519">
    <property type="entry name" value="Bactofilin"/>
    <property type="match status" value="1"/>
</dbReference>
<keyword evidence="3" id="KW-1185">Reference proteome</keyword>
<proteinExistence type="inferred from homology"/>
<comment type="similarity">
    <text evidence="1">Belongs to the bactofilin family.</text>
</comment>
<name>A0ABM8E7Y7_9HYPH</name>
<protein>
    <recommendedName>
        <fullName evidence="4">Polymer-forming cytoskeletal protein</fullName>
    </recommendedName>
</protein>
<evidence type="ECO:0008006" key="4">
    <source>
        <dbReference type="Google" id="ProtNLM"/>
    </source>
</evidence>
<evidence type="ECO:0000313" key="3">
    <source>
        <dbReference type="Proteomes" id="UP001317629"/>
    </source>
</evidence>
<dbReference type="PANTHER" id="PTHR35024:SF4">
    <property type="entry name" value="POLYMER-FORMING CYTOSKELETAL PROTEIN"/>
    <property type="match status" value="1"/>
</dbReference>
<evidence type="ECO:0000313" key="2">
    <source>
        <dbReference type="EMBL" id="BDV33966.1"/>
    </source>
</evidence>
<accession>A0ABM8E7Y7</accession>
<dbReference type="PANTHER" id="PTHR35024">
    <property type="entry name" value="HYPOTHETICAL CYTOSOLIC PROTEIN"/>
    <property type="match status" value="1"/>
</dbReference>
<dbReference type="InterPro" id="IPR007607">
    <property type="entry name" value="BacA/B"/>
</dbReference>
<evidence type="ECO:0000256" key="1">
    <source>
        <dbReference type="ARBA" id="ARBA00044755"/>
    </source>
</evidence>
<reference evidence="2 3" key="1">
    <citation type="journal article" date="2023" name="Int. J. Syst. Evol. Microbiol.">
        <title>Methylocystis iwaonis sp. nov., a type II methane-oxidizing bacterium from surface soil of a rice paddy field in Japan, and emended description of the genus Methylocystis (ex Whittenbury et al. 1970) Bowman et al. 1993.</title>
        <authorList>
            <person name="Kaise H."/>
            <person name="Sawadogo J.B."/>
            <person name="Alam M.S."/>
            <person name="Ueno C."/>
            <person name="Dianou D."/>
            <person name="Shinjo R."/>
            <person name="Asakawa S."/>
        </authorList>
    </citation>
    <scope>NUCLEOTIDE SEQUENCE [LARGE SCALE GENOMIC DNA]</scope>
    <source>
        <strain evidence="2 3">SS37A-Re</strain>
    </source>
</reference>
<dbReference type="EMBL" id="AP027142">
    <property type="protein sequence ID" value="BDV33966.1"/>
    <property type="molecule type" value="Genomic_DNA"/>
</dbReference>
<sequence length="196" mass="20546">MAANAIAGFRPEQENVVYIGAGVTVKGAFSVPDLLVVDGVVEGDVTARGVVVGRSGVIRGHVVAEEADVSGSISDHVEISELLTVRSTGRVEGRVIYREMELEKGAVVTGDLSATSEERAGARPAPAAKIVPQLREERAEPAPVAPKIGRTSASLDRLSEAARAARKSAAKTVASEIIAERRNVLRTPMSSRKGRA</sequence>
<dbReference type="RefSeq" id="WP_281931545.1">
    <property type="nucleotide sequence ID" value="NZ_AP027142.1"/>
</dbReference>
<dbReference type="Proteomes" id="UP001317629">
    <property type="component" value="Chromosome"/>
</dbReference>